<dbReference type="GO" id="GO:0006529">
    <property type="term" value="P:asparagine biosynthetic process"/>
    <property type="evidence" value="ECO:0007669"/>
    <property type="project" value="UniProtKB-KW"/>
</dbReference>
<evidence type="ECO:0000256" key="9">
    <source>
        <dbReference type="PIRSR" id="PIRSR001589-2"/>
    </source>
</evidence>
<keyword evidence="5 9" id="KW-0067">ATP-binding</keyword>
<feature type="domain" description="Glutamine amidotransferase type-2" evidence="10">
    <location>
        <begin position="2"/>
        <end position="217"/>
    </location>
</feature>
<accession>A0A6N9NKX9</accession>
<evidence type="ECO:0000259" key="10">
    <source>
        <dbReference type="PROSITE" id="PS51278"/>
    </source>
</evidence>
<evidence type="ECO:0000256" key="6">
    <source>
        <dbReference type="ARBA" id="ARBA00022962"/>
    </source>
</evidence>
<dbReference type="InterPro" id="IPR051786">
    <property type="entry name" value="ASN_synthetase/amidase"/>
</dbReference>
<dbReference type="PIRSF" id="PIRSF001589">
    <property type="entry name" value="Asn_synthetase_glu-h"/>
    <property type="match status" value="1"/>
</dbReference>
<dbReference type="EC" id="6.3.5.4" evidence="3"/>
<evidence type="ECO:0000313" key="12">
    <source>
        <dbReference type="Proteomes" id="UP000470771"/>
    </source>
</evidence>
<reference evidence="11 12" key="1">
    <citation type="submission" date="2019-12" db="EMBL/GenBank/DDBJ databases">
        <authorList>
            <person name="Zhao J."/>
        </authorList>
    </citation>
    <scope>NUCLEOTIDE SEQUENCE [LARGE SCALE GENOMIC DNA]</scope>
    <source>
        <strain evidence="11 12">S-15</strain>
    </source>
</reference>
<keyword evidence="4 9" id="KW-0547">Nucleotide-binding</keyword>
<evidence type="ECO:0000256" key="3">
    <source>
        <dbReference type="ARBA" id="ARBA00012737"/>
    </source>
</evidence>
<dbReference type="InterPro" id="IPR033738">
    <property type="entry name" value="AsnB_N"/>
</dbReference>
<dbReference type="CDD" id="cd00712">
    <property type="entry name" value="AsnB"/>
    <property type="match status" value="1"/>
</dbReference>
<keyword evidence="12" id="KW-1185">Reference proteome</keyword>
<dbReference type="Pfam" id="PF13537">
    <property type="entry name" value="GATase_7"/>
    <property type="match status" value="1"/>
</dbReference>
<evidence type="ECO:0000256" key="8">
    <source>
        <dbReference type="PIRSR" id="PIRSR001589-1"/>
    </source>
</evidence>
<protein>
    <recommendedName>
        <fullName evidence="3">asparagine synthase (glutamine-hydrolyzing)</fullName>
        <ecNumber evidence="3">6.3.5.4</ecNumber>
    </recommendedName>
</protein>
<keyword evidence="8" id="KW-0028">Amino-acid biosynthesis</keyword>
<dbReference type="InterPro" id="IPR017932">
    <property type="entry name" value="GATase_2_dom"/>
</dbReference>
<gene>
    <name evidence="11" type="primary">asnB</name>
    <name evidence="11" type="ORF">GQN54_08365</name>
</gene>
<keyword evidence="11" id="KW-0436">Ligase</keyword>
<dbReference type="SUPFAM" id="SSF52402">
    <property type="entry name" value="Adenine nucleotide alpha hydrolases-like"/>
    <property type="match status" value="1"/>
</dbReference>
<dbReference type="NCBIfam" id="TIGR01536">
    <property type="entry name" value="asn_synth_AEB"/>
    <property type="match status" value="1"/>
</dbReference>
<dbReference type="InterPro" id="IPR029055">
    <property type="entry name" value="Ntn_hydrolases_N"/>
</dbReference>
<evidence type="ECO:0000313" key="11">
    <source>
        <dbReference type="EMBL" id="NBG66131.1"/>
    </source>
</evidence>
<evidence type="ECO:0000256" key="2">
    <source>
        <dbReference type="ARBA" id="ARBA00005752"/>
    </source>
</evidence>
<name>A0A6N9NKX9_9FLAO</name>
<evidence type="ECO:0000256" key="4">
    <source>
        <dbReference type="ARBA" id="ARBA00022741"/>
    </source>
</evidence>
<organism evidence="11 12">
    <name type="scientific">Acidiluteibacter ferrifornacis</name>
    <dbReference type="NCBI Taxonomy" id="2692424"/>
    <lineage>
        <taxon>Bacteria</taxon>
        <taxon>Pseudomonadati</taxon>
        <taxon>Bacteroidota</taxon>
        <taxon>Flavobacteriia</taxon>
        <taxon>Flavobacteriales</taxon>
        <taxon>Cryomorphaceae</taxon>
        <taxon>Acidiluteibacter</taxon>
    </lineage>
</organism>
<dbReference type="GO" id="GO:0004066">
    <property type="term" value="F:asparagine synthase (glutamine-hydrolyzing) activity"/>
    <property type="evidence" value="ECO:0007669"/>
    <property type="project" value="UniProtKB-EC"/>
</dbReference>
<dbReference type="PROSITE" id="PS51278">
    <property type="entry name" value="GATASE_TYPE_2"/>
    <property type="match status" value="1"/>
</dbReference>
<feature type="binding site" evidence="9">
    <location>
        <position position="128"/>
    </location>
    <ligand>
        <name>L-glutamine</name>
        <dbReference type="ChEBI" id="CHEBI:58359"/>
    </ligand>
</feature>
<dbReference type="InterPro" id="IPR014729">
    <property type="entry name" value="Rossmann-like_a/b/a_fold"/>
</dbReference>
<dbReference type="Pfam" id="PF00733">
    <property type="entry name" value="Asn_synthase"/>
    <property type="match status" value="1"/>
</dbReference>
<dbReference type="PANTHER" id="PTHR43284:SF1">
    <property type="entry name" value="ASPARAGINE SYNTHETASE"/>
    <property type="match status" value="1"/>
</dbReference>
<keyword evidence="6 8" id="KW-0315">Glutamine amidotransferase</keyword>
<sequence length="642" mass="74217">MCGIAGIFNPKGIITDEIKTVSKVLRHRGPDDEGFYLLLRGNLSNEYRGEETIEELSDMPHISEVQESPILALIHRRLSIIDITKQGHQPLVSETDRFSMIFNGEVYNYKEIRKELISMGFHFKSNSDTEVVLNAFIQWGEKCVEKFVGMWAFAIYDKLNQTITLSRDRFGIKPLYFYRRNSFFAFASEIKALLKLSEVDPRISNENVGSFLCYGTTSSPYQNLFSYIEDAEPGCNYVYNLKSSIVTKTPYYNLSEAIPQSTSTLNENMEMFESYFDDSIALHLRSDVEIGSCLSGGLDSSAIVYKASKQLGDVCLKTFTASYKNTTIDESKYAKMVAKELDNVEDNYLYPDSKTMVADLSKMLYHQDLPIGSTSIFAQWEVMKSANQHKVKVLLDGQGADETLGGYTNFAGIYLIELLKKGRFGHFMSDYLKLKDNFNPKIREALLKGAFYYLPQKFQRQLRAKERLSFRFINTDSINELNLDGPLRGGKSFKEHSELNIKFGMYDLLRYEDRNSMAFSIESRVPFLDHRLVELIHSLPSHHKIHHGWSKYPLRKMLNNKLDNQVVWRKDKKGFVTPQQDWKNELMLNLKLELKDSDIPSIMDRDYIIQLCDREILNSAHLTEFWRAYSLVKWYNIFNLKA</sequence>
<dbReference type="RefSeq" id="WP_160633074.1">
    <property type="nucleotide sequence ID" value="NZ_WWNE01000006.1"/>
</dbReference>
<dbReference type="SUPFAM" id="SSF56235">
    <property type="entry name" value="N-terminal nucleophile aminohydrolases (Ntn hydrolases)"/>
    <property type="match status" value="1"/>
</dbReference>
<comment type="caution">
    <text evidence="11">The sequence shown here is derived from an EMBL/GenBank/DDBJ whole genome shotgun (WGS) entry which is preliminary data.</text>
</comment>
<dbReference type="PANTHER" id="PTHR43284">
    <property type="entry name" value="ASPARAGINE SYNTHETASE (GLUTAMINE-HYDROLYZING)"/>
    <property type="match status" value="1"/>
</dbReference>
<dbReference type="CDD" id="cd01991">
    <property type="entry name" value="Asn_synthase_B_C"/>
    <property type="match status" value="1"/>
</dbReference>
<dbReference type="Gene3D" id="3.60.20.10">
    <property type="entry name" value="Glutamine Phosphoribosylpyrophosphate, subunit 1, domain 1"/>
    <property type="match status" value="1"/>
</dbReference>
<evidence type="ECO:0000256" key="7">
    <source>
        <dbReference type="ARBA" id="ARBA00048741"/>
    </source>
</evidence>
<dbReference type="AlphaFoldDB" id="A0A6N9NKX9"/>
<comment type="pathway">
    <text evidence="1">Amino-acid biosynthesis; L-asparagine biosynthesis; L-asparagine from L-aspartate (L-Gln route): step 1/1.</text>
</comment>
<dbReference type="InterPro" id="IPR006426">
    <property type="entry name" value="Asn_synth_AEB"/>
</dbReference>
<feature type="active site" description="For GATase activity" evidence="8">
    <location>
        <position position="2"/>
    </location>
</feature>
<dbReference type="Gene3D" id="3.40.50.620">
    <property type="entry name" value="HUPs"/>
    <property type="match status" value="1"/>
</dbReference>
<evidence type="ECO:0000256" key="1">
    <source>
        <dbReference type="ARBA" id="ARBA00005187"/>
    </source>
</evidence>
<comment type="similarity">
    <text evidence="2">Belongs to the asparagine synthetase family.</text>
</comment>
<proteinExistence type="inferred from homology"/>
<keyword evidence="8" id="KW-0061">Asparagine biosynthesis</keyword>
<evidence type="ECO:0000256" key="5">
    <source>
        <dbReference type="ARBA" id="ARBA00022840"/>
    </source>
</evidence>
<dbReference type="EMBL" id="WWNE01000006">
    <property type="protein sequence ID" value="NBG66131.1"/>
    <property type="molecule type" value="Genomic_DNA"/>
</dbReference>
<comment type="catalytic activity">
    <reaction evidence="7">
        <text>L-aspartate + L-glutamine + ATP + H2O = L-asparagine + L-glutamate + AMP + diphosphate + H(+)</text>
        <dbReference type="Rhea" id="RHEA:12228"/>
        <dbReference type="ChEBI" id="CHEBI:15377"/>
        <dbReference type="ChEBI" id="CHEBI:15378"/>
        <dbReference type="ChEBI" id="CHEBI:29985"/>
        <dbReference type="ChEBI" id="CHEBI:29991"/>
        <dbReference type="ChEBI" id="CHEBI:30616"/>
        <dbReference type="ChEBI" id="CHEBI:33019"/>
        <dbReference type="ChEBI" id="CHEBI:58048"/>
        <dbReference type="ChEBI" id="CHEBI:58359"/>
        <dbReference type="ChEBI" id="CHEBI:456215"/>
        <dbReference type="EC" id="6.3.5.4"/>
    </reaction>
</comment>
<dbReference type="GO" id="GO:0005524">
    <property type="term" value="F:ATP binding"/>
    <property type="evidence" value="ECO:0007669"/>
    <property type="project" value="UniProtKB-KW"/>
</dbReference>
<dbReference type="Proteomes" id="UP000470771">
    <property type="component" value="Unassembled WGS sequence"/>
</dbReference>
<dbReference type="InterPro" id="IPR001962">
    <property type="entry name" value="Asn_synthase"/>
</dbReference>